<feature type="transmembrane region" description="Helical" evidence="1">
    <location>
        <begin position="59"/>
        <end position="81"/>
    </location>
</feature>
<dbReference type="EMBL" id="JAMSHJ010000003">
    <property type="protein sequence ID" value="KAI5424568.1"/>
    <property type="molecule type" value="Genomic_DNA"/>
</dbReference>
<keyword evidence="1" id="KW-0472">Membrane</keyword>
<dbReference type="Gramene" id="Psat03G0066600-T1">
    <property type="protein sequence ID" value="KAI5424568.1"/>
    <property type="gene ID" value="KIW84_030666"/>
</dbReference>
<organism evidence="3 4">
    <name type="scientific">Pisum sativum</name>
    <name type="common">Garden pea</name>
    <name type="synonym">Lathyrus oleraceus</name>
    <dbReference type="NCBI Taxonomy" id="3888"/>
    <lineage>
        <taxon>Eukaryota</taxon>
        <taxon>Viridiplantae</taxon>
        <taxon>Streptophyta</taxon>
        <taxon>Embryophyta</taxon>
        <taxon>Tracheophyta</taxon>
        <taxon>Spermatophyta</taxon>
        <taxon>Magnoliopsida</taxon>
        <taxon>eudicotyledons</taxon>
        <taxon>Gunneridae</taxon>
        <taxon>Pentapetalae</taxon>
        <taxon>rosids</taxon>
        <taxon>fabids</taxon>
        <taxon>Fabales</taxon>
        <taxon>Fabaceae</taxon>
        <taxon>Papilionoideae</taxon>
        <taxon>50 kb inversion clade</taxon>
        <taxon>NPAAA clade</taxon>
        <taxon>Hologalegina</taxon>
        <taxon>IRL clade</taxon>
        <taxon>Fabeae</taxon>
        <taxon>Lathyrus</taxon>
    </lineage>
</organism>
<keyword evidence="1" id="KW-1133">Transmembrane helix</keyword>
<name>A0A9D5AWI8_PEA</name>
<evidence type="ECO:0000256" key="1">
    <source>
        <dbReference type="SAM" id="Phobius"/>
    </source>
</evidence>
<dbReference type="AlphaFoldDB" id="A0A9D5AWI8"/>
<protein>
    <submittedName>
        <fullName evidence="3">Callose synthase 3</fullName>
    </submittedName>
</protein>
<dbReference type="PANTHER" id="PTHR46578">
    <property type="entry name" value="ARM-REPEAT/TETRATRICOPEPTIDE REPEAT (TPR)-LIKE PROTEIN"/>
    <property type="match status" value="1"/>
</dbReference>
<evidence type="ECO:0000313" key="3">
    <source>
        <dbReference type="EMBL" id="KAI5424568.1"/>
    </source>
</evidence>
<evidence type="ECO:0000259" key="2">
    <source>
        <dbReference type="Pfam" id="PF26524"/>
    </source>
</evidence>
<proteinExistence type="predicted"/>
<reference evidence="3 4" key="1">
    <citation type="journal article" date="2022" name="Nat. Genet.">
        <title>Improved pea reference genome and pan-genome highlight genomic features and evolutionary characteristics.</title>
        <authorList>
            <person name="Yang T."/>
            <person name="Liu R."/>
            <person name="Luo Y."/>
            <person name="Hu S."/>
            <person name="Wang D."/>
            <person name="Wang C."/>
            <person name="Pandey M.K."/>
            <person name="Ge S."/>
            <person name="Xu Q."/>
            <person name="Li N."/>
            <person name="Li G."/>
            <person name="Huang Y."/>
            <person name="Saxena R.K."/>
            <person name="Ji Y."/>
            <person name="Li M."/>
            <person name="Yan X."/>
            <person name="He Y."/>
            <person name="Liu Y."/>
            <person name="Wang X."/>
            <person name="Xiang C."/>
            <person name="Varshney R.K."/>
            <person name="Ding H."/>
            <person name="Gao S."/>
            <person name="Zong X."/>
        </authorList>
    </citation>
    <scope>NUCLEOTIDE SEQUENCE [LARGE SCALE GENOMIC DNA]</scope>
    <source>
        <strain evidence="3 4">cv. Zhongwan 6</strain>
    </source>
</reference>
<evidence type="ECO:0000313" key="4">
    <source>
        <dbReference type="Proteomes" id="UP001058974"/>
    </source>
</evidence>
<keyword evidence="1" id="KW-0812">Transmembrane</keyword>
<feature type="transmembrane region" description="Helical" evidence="1">
    <location>
        <begin position="106"/>
        <end position="130"/>
    </location>
</feature>
<feature type="transmembrane region" description="Helical" evidence="1">
    <location>
        <begin position="24"/>
        <end position="47"/>
    </location>
</feature>
<dbReference type="InterPro" id="IPR058868">
    <property type="entry name" value="ARM_7"/>
</dbReference>
<accession>A0A9D5AWI8</accession>
<dbReference type="OrthoDB" id="1434680at2759"/>
<feature type="domain" description="ARM repeat N-terminal plant" evidence="2">
    <location>
        <begin position="159"/>
        <end position="234"/>
    </location>
</feature>
<gene>
    <name evidence="3" type="ORF">KIW84_030666</name>
</gene>
<dbReference type="Gramene" id="Psat0s1619g0040.1">
    <property type="protein sequence ID" value="Psat0s1619g0040.1.cds1"/>
    <property type="gene ID" value="Psat0s1619g0040"/>
</dbReference>
<sequence>MIIVAWNGNGDLSTIFNGNVFKKALSVFITTAILKLGQAILDVILSWKAQRSMLMYVKLGYILKVVSSAAWVIVLSVTYAYTWENPPSFAQTIQSWFGSNKHSPSMFIMVVIVYLSPNTLAAILFMFPLIRSFLERSNYRIVMLMMWWSQPRLYVGRGMHESTFPTVASHGEILELSIQLAMSSLEIVYSHFYQYVDRRLSYHCDLLTLGMGSVEMESRKPDEWASQLQCWSISF</sequence>
<dbReference type="Pfam" id="PF26524">
    <property type="entry name" value="ARM_7"/>
    <property type="match status" value="1"/>
</dbReference>
<dbReference type="PANTHER" id="PTHR46578:SF2">
    <property type="entry name" value="ARM-REPEAT_TETRATRICOPEPTIDE REPEAT (TPR)-LIKE PROTEIN"/>
    <property type="match status" value="1"/>
</dbReference>
<dbReference type="Proteomes" id="UP001058974">
    <property type="component" value="Chromosome 3"/>
</dbReference>
<comment type="caution">
    <text evidence="3">The sequence shown here is derived from an EMBL/GenBank/DDBJ whole genome shotgun (WGS) entry which is preliminary data.</text>
</comment>
<keyword evidence="4" id="KW-1185">Reference proteome</keyword>